<gene>
    <name evidence="1" type="ORF">FGG08_002800</name>
</gene>
<evidence type="ECO:0000313" key="1">
    <source>
        <dbReference type="EMBL" id="KAH0542846.1"/>
    </source>
</evidence>
<dbReference type="AlphaFoldDB" id="A0A9P8HZJ7"/>
<proteinExistence type="predicted"/>
<comment type="caution">
    <text evidence="1">The sequence shown here is derived from an EMBL/GenBank/DDBJ whole genome shotgun (WGS) entry which is preliminary data.</text>
</comment>
<dbReference type="EMBL" id="JAGHQL010000045">
    <property type="protein sequence ID" value="KAH0542846.1"/>
    <property type="molecule type" value="Genomic_DNA"/>
</dbReference>
<organism evidence="1 2">
    <name type="scientific">Glutinoglossum americanum</name>
    <dbReference type="NCBI Taxonomy" id="1670608"/>
    <lineage>
        <taxon>Eukaryota</taxon>
        <taxon>Fungi</taxon>
        <taxon>Dikarya</taxon>
        <taxon>Ascomycota</taxon>
        <taxon>Pezizomycotina</taxon>
        <taxon>Geoglossomycetes</taxon>
        <taxon>Geoglossales</taxon>
        <taxon>Geoglossaceae</taxon>
        <taxon>Glutinoglossum</taxon>
    </lineage>
</organism>
<evidence type="ECO:0008006" key="3">
    <source>
        <dbReference type="Google" id="ProtNLM"/>
    </source>
</evidence>
<accession>A0A9P8HZJ7</accession>
<dbReference type="OrthoDB" id="5345494at2759"/>
<dbReference type="Proteomes" id="UP000698800">
    <property type="component" value="Unassembled WGS sequence"/>
</dbReference>
<name>A0A9P8HZJ7_9PEZI</name>
<reference evidence="1" key="1">
    <citation type="submission" date="2021-03" db="EMBL/GenBank/DDBJ databases">
        <title>Comparative genomics and phylogenomic investigation of the class Geoglossomycetes provide insights into ecological specialization and systematics.</title>
        <authorList>
            <person name="Melie T."/>
            <person name="Pirro S."/>
            <person name="Miller A.N."/>
            <person name="Quandt A."/>
        </authorList>
    </citation>
    <scope>NUCLEOTIDE SEQUENCE</scope>
    <source>
        <strain evidence="1">GBOQ0MN5Z8</strain>
    </source>
</reference>
<sequence length="452" mass="49766">MVTEAGTVHTTLLDLLSNTLVLYRTAPYLSVPALSSLAATSTAFRDLVYNTPLVFRHLDLTDLASAAGPLIHPGETHRNTLRGRVIAKEGAYSDPLHVIFSKLSQIKLLKDVQTLILDGLSVTAELVREIIRDESYSVRILSIREAKDLDERKLRQVLNHAVRPSRAPNTPKLKGLYVFGPRDPAPLPKTKIFSTPKDLASPARPPFDVGSFSTFGAQIGAVWNERCQNTPFSSIQDGDAWFQPTGRMLLQTPPVPSVEWAETVRSCEGIISFDAVLCRGPRHGFPTYNDTHDPSNHPTEHSLRPAIATIALGSTGCARCHSAPEIPSIYGVSPDEQFPLLAPPPLHSSRIRAAKMPSLAAYDGEMRLLIARCEDCLRNRWCELCNKWWCEDCYAIPPNGTRRETGPVASLEGSLTGNANTSLKVYNGFCFDAMGFGWDDKTNKMGNYTTKP</sequence>
<keyword evidence="2" id="KW-1185">Reference proteome</keyword>
<protein>
    <recommendedName>
        <fullName evidence="3">Ubiquitin fusion degradation protein</fullName>
    </recommendedName>
</protein>
<evidence type="ECO:0000313" key="2">
    <source>
        <dbReference type="Proteomes" id="UP000698800"/>
    </source>
</evidence>